<dbReference type="Proteomes" id="UP001154240">
    <property type="component" value="Unassembled WGS sequence"/>
</dbReference>
<dbReference type="SUPFAM" id="SSF48695">
    <property type="entry name" value="Multiheme cytochromes"/>
    <property type="match status" value="1"/>
</dbReference>
<evidence type="ECO:0000313" key="1">
    <source>
        <dbReference type="EMBL" id="MDG4474727.1"/>
    </source>
</evidence>
<dbReference type="Pfam" id="PF09719">
    <property type="entry name" value="C_GCAxxG_C_C"/>
    <property type="match status" value="1"/>
</dbReference>
<proteinExistence type="predicted"/>
<evidence type="ECO:0000313" key="2">
    <source>
        <dbReference type="Proteomes" id="UP001154240"/>
    </source>
</evidence>
<dbReference type="InterPro" id="IPR036280">
    <property type="entry name" value="Multihaem_cyt_sf"/>
</dbReference>
<reference evidence="1" key="1">
    <citation type="journal article" date="2022" name="bioRxiv">
        <title>Thiovibrio frasassiensisgen. nov., sp. nov., an autotrophic, elemental sulfur disproportionating bacterium isolated from sulfidic karst sediment, and proposal of Thiovibrionaceae fam. nov.</title>
        <authorList>
            <person name="Aronson H."/>
            <person name="Thomas C."/>
            <person name="Bhattacharyya M."/>
            <person name="Eckstein S."/>
            <person name="Jensen S."/>
            <person name="Barco R."/>
            <person name="Macalady J."/>
            <person name="Amend J."/>
        </authorList>
    </citation>
    <scope>NUCLEOTIDE SEQUENCE</scope>
    <source>
        <strain evidence="1">RS19-109</strain>
    </source>
</reference>
<gene>
    <name evidence="1" type="ORF">OLX77_00960</name>
</gene>
<accession>A0A9X4RP01</accession>
<reference evidence="1" key="2">
    <citation type="submission" date="2022-10" db="EMBL/GenBank/DDBJ databases">
        <authorList>
            <person name="Aronson H.S."/>
        </authorList>
    </citation>
    <scope>NUCLEOTIDE SEQUENCE</scope>
    <source>
        <strain evidence="1">RS19-109</strain>
    </source>
</reference>
<name>A0A9X4RP01_9BACT</name>
<dbReference type="EMBL" id="JAPHEH010000001">
    <property type="protein sequence ID" value="MDG4474727.1"/>
    <property type="molecule type" value="Genomic_DNA"/>
</dbReference>
<keyword evidence="2" id="KW-1185">Reference proteome</keyword>
<dbReference type="AlphaFoldDB" id="A0A9X4RP01"/>
<protein>
    <submittedName>
        <fullName evidence="1">C-GCAxxG-C-C family protein</fullName>
    </submittedName>
</protein>
<sequence>MKNQENAARVVDLVGQRAANIFSARGYCCSETVIVVINQGFRGDLSPEMAVRLGSGFCHGMGGAGCTCGALAGAEVALSLFLGPRQPGGMKAKEFEKVAKEMHDRFRARFAATCCRVLLKRRKEKNGATCKELTVGGAEIAAELILAQRPELADKVDLDFLALRESKLGTMAKKLLGRE</sequence>
<dbReference type="RefSeq" id="WP_307631707.1">
    <property type="nucleotide sequence ID" value="NZ_JAPHEH010000001.1"/>
</dbReference>
<dbReference type="NCBIfam" id="TIGR01909">
    <property type="entry name" value="C_GCAxxG_C_C"/>
    <property type="match status" value="1"/>
</dbReference>
<organism evidence="1 2">
    <name type="scientific">Thiovibrio frasassiensis</name>
    <dbReference type="NCBI Taxonomy" id="2984131"/>
    <lineage>
        <taxon>Bacteria</taxon>
        <taxon>Pseudomonadati</taxon>
        <taxon>Thermodesulfobacteriota</taxon>
        <taxon>Desulfobulbia</taxon>
        <taxon>Desulfobulbales</taxon>
        <taxon>Thiovibrionaceae</taxon>
        <taxon>Thiovibrio</taxon>
    </lineage>
</organism>
<dbReference type="InterPro" id="IPR010181">
    <property type="entry name" value="CGCAxxGCC_motif"/>
</dbReference>
<comment type="caution">
    <text evidence="1">The sequence shown here is derived from an EMBL/GenBank/DDBJ whole genome shotgun (WGS) entry which is preliminary data.</text>
</comment>